<reference evidence="2 3" key="1">
    <citation type="journal article" date="2005" name="Nucleic Acids Res.">
        <title>Genomic blueprint of Hahella chejuensis, a marine microbe producing an algicidal agent.</title>
        <authorList>
            <person name="Jeong H."/>
            <person name="Yim J.H."/>
            <person name="Lee C."/>
            <person name="Choi S.-H."/>
            <person name="Park Y.K."/>
            <person name="Yoon S.H."/>
            <person name="Hur C.-G."/>
            <person name="Kang H.-Y."/>
            <person name="Kim D."/>
            <person name="Lee H.H."/>
            <person name="Park K.H."/>
            <person name="Park S.-H."/>
            <person name="Park H.-S."/>
            <person name="Lee H.K."/>
            <person name="Oh T.K."/>
            <person name="Kim J.F."/>
        </authorList>
    </citation>
    <scope>NUCLEOTIDE SEQUENCE [LARGE SCALE GENOMIC DNA]</scope>
    <source>
        <strain evidence="2 3">KCTC 2396</strain>
    </source>
</reference>
<dbReference type="EMBL" id="CP000155">
    <property type="protein sequence ID" value="ABC28213.1"/>
    <property type="molecule type" value="Genomic_DNA"/>
</dbReference>
<keyword evidence="1" id="KW-1133">Transmembrane helix</keyword>
<evidence type="ECO:0000313" key="3">
    <source>
        <dbReference type="Proteomes" id="UP000000238"/>
    </source>
</evidence>
<name>Q2SMB1_HAHCH</name>
<evidence type="ECO:0000313" key="2">
    <source>
        <dbReference type="EMBL" id="ABC28213.1"/>
    </source>
</evidence>
<accession>Q2SMB1</accession>
<keyword evidence="1" id="KW-0472">Membrane</keyword>
<dbReference type="InterPro" id="IPR019253">
    <property type="entry name" value="DUF2244_TM"/>
</dbReference>
<dbReference type="eggNOG" id="COG5488">
    <property type="taxonomic scope" value="Bacteria"/>
</dbReference>
<dbReference type="KEGG" id="hch:HCH_01348"/>
<dbReference type="OrthoDB" id="7062615at2"/>
<protein>
    <submittedName>
        <fullName evidence="2">Integral membrane protein</fullName>
    </submittedName>
</protein>
<sequence length="163" mass="17947">MLDVVPGENAACARLILQPNNSAGWKGNRIFLFTVGGVALTISIAFSFFGALPILAFCGLELALLAGMLRMVSKRCASQEVILITPLEVCIEKGMAQPERTWTFPRWYTRIILVEGGRNGHICVMIACKGEEVEIGAWLAEGDRKALIATLRSLVAHYQHLYR</sequence>
<gene>
    <name evidence="2" type="ordered locus">HCH_01348</name>
</gene>
<dbReference type="HOGENOM" id="CLU_096000_4_0_6"/>
<dbReference type="RefSeq" id="WP_011395286.1">
    <property type="nucleotide sequence ID" value="NC_007645.1"/>
</dbReference>
<keyword evidence="1" id="KW-0812">Transmembrane</keyword>
<organism evidence="2 3">
    <name type="scientific">Hahella chejuensis (strain KCTC 2396)</name>
    <dbReference type="NCBI Taxonomy" id="349521"/>
    <lineage>
        <taxon>Bacteria</taxon>
        <taxon>Pseudomonadati</taxon>
        <taxon>Pseudomonadota</taxon>
        <taxon>Gammaproteobacteria</taxon>
        <taxon>Oceanospirillales</taxon>
        <taxon>Hahellaceae</taxon>
        <taxon>Hahella</taxon>
    </lineage>
</organism>
<dbReference type="Proteomes" id="UP000000238">
    <property type="component" value="Chromosome"/>
</dbReference>
<dbReference type="STRING" id="349521.HCH_01348"/>
<feature type="transmembrane region" description="Helical" evidence="1">
    <location>
        <begin position="30"/>
        <end position="48"/>
    </location>
</feature>
<evidence type="ECO:0000256" key="1">
    <source>
        <dbReference type="SAM" id="Phobius"/>
    </source>
</evidence>
<proteinExistence type="predicted"/>
<keyword evidence="3" id="KW-1185">Reference proteome</keyword>
<dbReference type="AlphaFoldDB" id="Q2SMB1"/>
<dbReference type="Pfam" id="PF10003">
    <property type="entry name" value="DUF2244"/>
    <property type="match status" value="1"/>
</dbReference>